<evidence type="ECO:0000256" key="1">
    <source>
        <dbReference type="SAM" id="SignalP"/>
    </source>
</evidence>
<evidence type="ECO:0000313" key="3">
    <source>
        <dbReference type="Proteomes" id="UP001323405"/>
    </source>
</evidence>
<accession>A0ABR0GEC8</accession>
<comment type="caution">
    <text evidence="2">The sequence shown here is derived from an EMBL/GenBank/DDBJ whole genome shotgun (WGS) entry which is preliminary data.</text>
</comment>
<evidence type="ECO:0000313" key="2">
    <source>
        <dbReference type="EMBL" id="KAK4654132.1"/>
    </source>
</evidence>
<feature type="chain" id="PRO_5046931169" description="Ecp2 effector protein domain-containing protein" evidence="1">
    <location>
        <begin position="23"/>
        <end position="132"/>
    </location>
</feature>
<organism evidence="2 3">
    <name type="scientific">Podospora pseudocomata</name>
    <dbReference type="NCBI Taxonomy" id="2093779"/>
    <lineage>
        <taxon>Eukaryota</taxon>
        <taxon>Fungi</taxon>
        <taxon>Dikarya</taxon>
        <taxon>Ascomycota</taxon>
        <taxon>Pezizomycotina</taxon>
        <taxon>Sordariomycetes</taxon>
        <taxon>Sordariomycetidae</taxon>
        <taxon>Sordariales</taxon>
        <taxon>Podosporaceae</taxon>
        <taxon>Podospora</taxon>
    </lineage>
</organism>
<dbReference type="RefSeq" id="XP_062743107.1">
    <property type="nucleotide sequence ID" value="XM_062889589.1"/>
</dbReference>
<name>A0ABR0GEC8_9PEZI</name>
<proteinExistence type="predicted"/>
<gene>
    <name evidence="2" type="ORF">QC762_401334</name>
</gene>
<evidence type="ECO:0008006" key="4">
    <source>
        <dbReference type="Google" id="ProtNLM"/>
    </source>
</evidence>
<keyword evidence="1" id="KW-0732">Signal</keyword>
<dbReference type="EMBL" id="JAFFHA010000006">
    <property type="protein sequence ID" value="KAK4654132.1"/>
    <property type="molecule type" value="Genomic_DNA"/>
</dbReference>
<reference evidence="2 3" key="1">
    <citation type="journal article" date="2023" name="bioRxiv">
        <title>High-quality genome assemblies of four members of thePodospora anserinaspecies complex.</title>
        <authorList>
            <person name="Ament-Velasquez S.L."/>
            <person name="Vogan A.A."/>
            <person name="Wallerman O."/>
            <person name="Hartmann F."/>
            <person name="Gautier V."/>
            <person name="Silar P."/>
            <person name="Giraud T."/>
            <person name="Johannesson H."/>
        </authorList>
    </citation>
    <scope>NUCLEOTIDE SEQUENCE [LARGE SCALE GENOMIC DNA]</scope>
    <source>
        <strain evidence="2 3">CBS 415.72m</strain>
    </source>
</reference>
<keyword evidence="3" id="KW-1185">Reference proteome</keyword>
<dbReference type="GeneID" id="87909496"/>
<protein>
    <recommendedName>
        <fullName evidence="4">Ecp2 effector protein domain-containing protein</fullName>
    </recommendedName>
</protein>
<sequence>MRLSTPLAAAATLLQSATLASAEAWTLFSFIDMEPFQPNWDGGLWHTDFGSHNFKIENEDGCWKNVGVPSIAEVCVDIVRTRAHFIVSGTGQRRCMFLDRGKRGSKSALKCFRDTYDHSCFIELWEEVDCTW</sequence>
<dbReference type="Proteomes" id="UP001323405">
    <property type="component" value="Unassembled WGS sequence"/>
</dbReference>
<feature type="signal peptide" evidence="1">
    <location>
        <begin position="1"/>
        <end position="22"/>
    </location>
</feature>